<dbReference type="GO" id="GO:0012505">
    <property type="term" value="C:endomembrane system"/>
    <property type="evidence" value="ECO:0007669"/>
    <property type="project" value="UniProtKB-SubCell"/>
</dbReference>
<dbReference type="GO" id="GO:0048468">
    <property type="term" value="P:cell development"/>
    <property type="evidence" value="ECO:0007669"/>
    <property type="project" value="UniProtKB-ARBA"/>
</dbReference>
<dbReference type="GO" id="GO:0030182">
    <property type="term" value="P:neuron differentiation"/>
    <property type="evidence" value="ECO:0007669"/>
    <property type="project" value="UniProtKB-ARBA"/>
</dbReference>
<keyword evidence="2" id="KW-0808">Transferase</keyword>
<dbReference type="GO" id="GO:0007169">
    <property type="term" value="P:cell surface receptor protein tyrosine kinase signaling pathway"/>
    <property type="evidence" value="ECO:0007669"/>
    <property type="project" value="TreeGrafter"/>
</dbReference>
<dbReference type="OrthoDB" id="3256376at2759"/>
<evidence type="ECO:0000259" key="9">
    <source>
        <dbReference type="PROSITE" id="PS50011"/>
    </source>
</evidence>
<dbReference type="InterPro" id="IPR000719">
    <property type="entry name" value="Prot_kinase_dom"/>
</dbReference>
<evidence type="ECO:0000256" key="3">
    <source>
        <dbReference type="ARBA" id="ARBA00022741"/>
    </source>
</evidence>
<keyword evidence="7" id="KW-0829">Tyrosine-protein kinase</keyword>
<keyword evidence="4" id="KW-0418">Kinase</keyword>
<dbReference type="GO" id="GO:0005886">
    <property type="term" value="C:plasma membrane"/>
    <property type="evidence" value="ECO:0007669"/>
    <property type="project" value="TreeGrafter"/>
</dbReference>
<accession>A0A8J2PF88</accession>
<dbReference type="Pfam" id="PF07714">
    <property type="entry name" value="PK_Tyr_Ser-Thr"/>
    <property type="match status" value="1"/>
</dbReference>
<dbReference type="GO" id="GO:0043235">
    <property type="term" value="C:receptor complex"/>
    <property type="evidence" value="ECO:0007669"/>
    <property type="project" value="TreeGrafter"/>
</dbReference>
<evidence type="ECO:0000256" key="2">
    <source>
        <dbReference type="ARBA" id="ARBA00022679"/>
    </source>
</evidence>
<keyword evidence="6" id="KW-0472">Membrane</keyword>
<dbReference type="PANTHER" id="PTHR24416">
    <property type="entry name" value="TYROSINE-PROTEIN KINASE RECEPTOR"/>
    <property type="match status" value="1"/>
</dbReference>
<evidence type="ECO:0000256" key="4">
    <source>
        <dbReference type="ARBA" id="ARBA00022777"/>
    </source>
</evidence>
<gene>
    <name evidence="10" type="ORF">AFUS01_LOCUS23219</name>
</gene>
<dbReference type="EMBL" id="CAJVCH010277586">
    <property type="protein sequence ID" value="CAG7734856.1"/>
    <property type="molecule type" value="Genomic_DNA"/>
</dbReference>
<dbReference type="GO" id="GO:0051130">
    <property type="term" value="P:positive regulation of cellular component organization"/>
    <property type="evidence" value="ECO:0007669"/>
    <property type="project" value="UniProtKB-ARBA"/>
</dbReference>
<dbReference type="PANTHER" id="PTHR24416:SF600">
    <property type="entry name" value="PDGF- AND VEGF-RECEPTOR RELATED, ISOFORM J"/>
    <property type="match status" value="1"/>
</dbReference>
<keyword evidence="3" id="KW-0547">Nucleotide-binding</keyword>
<evidence type="ECO:0000256" key="5">
    <source>
        <dbReference type="ARBA" id="ARBA00022840"/>
    </source>
</evidence>
<comment type="subcellular location">
    <subcellularLocation>
        <location evidence="1">Endomembrane system</location>
    </subcellularLocation>
</comment>
<evidence type="ECO:0000313" key="10">
    <source>
        <dbReference type="EMBL" id="CAG7734856.1"/>
    </source>
</evidence>
<organism evidence="10 11">
    <name type="scientific">Allacma fusca</name>
    <dbReference type="NCBI Taxonomy" id="39272"/>
    <lineage>
        <taxon>Eukaryota</taxon>
        <taxon>Metazoa</taxon>
        <taxon>Ecdysozoa</taxon>
        <taxon>Arthropoda</taxon>
        <taxon>Hexapoda</taxon>
        <taxon>Collembola</taxon>
        <taxon>Symphypleona</taxon>
        <taxon>Sminthuridae</taxon>
        <taxon>Allacma</taxon>
    </lineage>
</organism>
<name>A0A8J2PF88_9HEXA</name>
<dbReference type="PROSITE" id="PS50011">
    <property type="entry name" value="PROTEIN_KINASE_DOM"/>
    <property type="match status" value="1"/>
</dbReference>
<dbReference type="FunFam" id="1.10.510.10:FF:001512">
    <property type="entry name" value="Receptor tyrosine-protein kinase erbB-2"/>
    <property type="match status" value="1"/>
</dbReference>
<dbReference type="AlphaFoldDB" id="A0A8J2PF88"/>
<dbReference type="Proteomes" id="UP000708208">
    <property type="component" value="Unassembled WGS sequence"/>
</dbReference>
<protein>
    <recommendedName>
        <fullName evidence="9">Protein kinase domain-containing protein</fullName>
    </recommendedName>
</protein>
<evidence type="ECO:0000313" key="11">
    <source>
        <dbReference type="Proteomes" id="UP000708208"/>
    </source>
</evidence>
<dbReference type="GO" id="GO:0005524">
    <property type="term" value="F:ATP binding"/>
    <property type="evidence" value="ECO:0007669"/>
    <property type="project" value="UniProtKB-KW"/>
</dbReference>
<keyword evidence="5" id="KW-0067">ATP-binding</keyword>
<evidence type="ECO:0000256" key="8">
    <source>
        <dbReference type="ARBA" id="ARBA00051243"/>
    </source>
</evidence>
<evidence type="ECO:0000256" key="1">
    <source>
        <dbReference type="ARBA" id="ARBA00004308"/>
    </source>
</evidence>
<dbReference type="GO" id="GO:0050793">
    <property type="term" value="P:regulation of developmental process"/>
    <property type="evidence" value="ECO:0007669"/>
    <property type="project" value="UniProtKB-ARBA"/>
</dbReference>
<dbReference type="CDD" id="cd00192">
    <property type="entry name" value="PTKc"/>
    <property type="match status" value="1"/>
</dbReference>
<evidence type="ECO:0000256" key="6">
    <source>
        <dbReference type="ARBA" id="ARBA00023136"/>
    </source>
</evidence>
<dbReference type="GO" id="GO:0004714">
    <property type="term" value="F:transmembrane receptor protein tyrosine kinase activity"/>
    <property type="evidence" value="ECO:0007669"/>
    <property type="project" value="UniProtKB-EC"/>
</dbReference>
<keyword evidence="11" id="KW-1185">Reference proteome</keyword>
<reference evidence="10" key="1">
    <citation type="submission" date="2021-06" db="EMBL/GenBank/DDBJ databases">
        <authorList>
            <person name="Hodson N. C."/>
            <person name="Mongue J. A."/>
            <person name="Jaron S. K."/>
        </authorList>
    </citation>
    <scope>NUCLEOTIDE SEQUENCE</scope>
</reference>
<proteinExistence type="predicted"/>
<evidence type="ECO:0000256" key="7">
    <source>
        <dbReference type="ARBA" id="ARBA00023137"/>
    </source>
</evidence>
<dbReference type="InterPro" id="IPR001245">
    <property type="entry name" value="Ser-Thr/Tyr_kinase_cat_dom"/>
</dbReference>
<feature type="domain" description="Protein kinase" evidence="9">
    <location>
        <begin position="60"/>
        <end position="324"/>
    </location>
</feature>
<comment type="caution">
    <text evidence="10">The sequence shown here is derived from an EMBL/GenBank/DDBJ whole genome shotgun (WGS) entry which is preliminary data.</text>
</comment>
<sequence>MGKSISLLRRQFVLYRGLFKTSPNLTENEIYEYFSKQRRGNDEATVHFPKEKRIASNRLIISKDILAEGQFGVVYRGTLDGNSVAVKTIKSNADVEYFRAFMTEIKVTHFIGDHPNIVTFHGAVLEAIQQRVCHAAFELSPIEVGSSQGITIGNGIGSDSKMGLTQSVLISFCKQIATAMAYIAQKRVVYRDLSARSILVFHNNVIKITDFGMSRKLYDCRSYVQHNHFPMPWRWMAPESLRYLEFSSQSDVWNFGVTLWEIFSFAQLPFSDLTWSSDFADEIEAGLRLSKPYHALPEVFDWMMRCWEYAPEKRPNFLDCQAFFTNIQLRVHLEDNIYGAFKSQS</sequence>
<dbReference type="InterPro" id="IPR050122">
    <property type="entry name" value="RTK"/>
</dbReference>
<comment type="catalytic activity">
    <reaction evidence="8">
        <text>L-tyrosyl-[protein] + ATP = O-phospho-L-tyrosyl-[protein] + ADP + H(+)</text>
        <dbReference type="Rhea" id="RHEA:10596"/>
        <dbReference type="Rhea" id="RHEA-COMP:10136"/>
        <dbReference type="Rhea" id="RHEA-COMP:20101"/>
        <dbReference type="ChEBI" id="CHEBI:15378"/>
        <dbReference type="ChEBI" id="CHEBI:30616"/>
        <dbReference type="ChEBI" id="CHEBI:46858"/>
        <dbReference type="ChEBI" id="CHEBI:61978"/>
        <dbReference type="ChEBI" id="CHEBI:456216"/>
        <dbReference type="EC" id="2.7.10.1"/>
    </reaction>
</comment>